<dbReference type="InterPro" id="IPR013424">
    <property type="entry name" value="Ice-binding_C"/>
</dbReference>
<sequence>MKYIKRVALCAMSLLSSTVFANDSTLNEETYSLGSTKYISESLNPLSSNFIEIDGQKIYVGITGWADTGGSSDLVLEQGAIKGWENSKGVWGYGLYNNDTRHNSQYGTYDTHSLDNYTNEGSQDFDMFLISFSEEVTLTSASFSYKHGGDGEREITVAGLKNANAFQDAVNSTWSDVYSTIVENTLGHFSLGNKVNGVFESSFTNTISGTAQYWLVGAYNTVFDKNNTSHTGIGLKLSSLNIGLKDNTQQPPSTEVSEPGALALMSLGLGLVLYRRKRRV</sequence>
<dbReference type="Proteomes" id="UP000509458">
    <property type="component" value="Chromosome"/>
</dbReference>
<name>A0A6T9Y344_ALTMA</name>
<dbReference type="NCBIfam" id="NF041927">
    <property type="entry name" value="Xrt_dep_XDP1"/>
    <property type="match status" value="1"/>
</dbReference>
<proteinExistence type="predicted"/>
<dbReference type="RefSeq" id="WP_179983966.1">
    <property type="nucleotide sequence ID" value="NZ_LR812090.1"/>
</dbReference>
<evidence type="ECO:0000313" key="2">
    <source>
        <dbReference type="EMBL" id="CAB9494641.1"/>
    </source>
</evidence>
<dbReference type="NCBIfam" id="TIGR02595">
    <property type="entry name" value="PEP_CTERM"/>
    <property type="match status" value="1"/>
</dbReference>
<reference evidence="2 3" key="1">
    <citation type="submission" date="2020-06" db="EMBL/GenBank/DDBJ databases">
        <authorList>
            <person name="Duchaud E."/>
        </authorList>
    </citation>
    <scope>NUCLEOTIDE SEQUENCE [LARGE SCALE GENOMIC DNA]</scope>
    <source>
        <strain evidence="2">Alteromonas fortis</strain>
    </source>
</reference>
<gene>
    <name evidence="2" type="ORF">ALFOR1_40004</name>
</gene>
<dbReference type="EMBL" id="LR812090">
    <property type="protein sequence ID" value="CAB9494641.1"/>
    <property type="molecule type" value="Genomic_DNA"/>
</dbReference>
<accession>A0A6T9Y344</accession>
<organism evidence="2 3">
    <name type="scientific">Alteromonas macleodii</name>
    <name type="common">Pseudoalteromonas macleodii</name>
    <dbReference type="NCBI Taxonomy" id="28108"/>
    <lineage>
        <taxon>Bacteria</taxon>
        <taxon>Pseudomonadati</taxon>
        <taxon>Pseudomonadota</taxon>
        <taxon>Gammaproteobacteria</taxon>
        <taxon>Alteromonadales</taxon>
        <taxon>Alteromonadaceae</taxon>
        <taxon>Alteromonas/Salinimonas group</taxon>
        <taxon>Alteromonas</taxon>
    </lineage>
</organism>
<protein>
    <recommendedName>
        <fullName evidence="4">PEP-CTERM protein-sorting domain-containing protein</fullName>
    </recommendedName>
</protein>
<dbReference type="AlphaFoldDB" id="A0A6T9Y344"/>
<dbReference type="InterPro" id="IPR049672">
    <property type="entry name" value="Xrt_dep_XDP1"/>
</dbReference>
<keyword evidence="1" id="KW-0732">Signal</keyword>
<feature type="chain" id="PRO_5029628497" description="PEP-CTERM protein-sorting domain-containing protein" evidence="1">
    <location>
        <begin position="22"/>
        <end position="280"/>
    </location>
</feature>
<evidence type="ECO:0000313" key="3">
    <source>
        <dbReference type="Proteomes" id="UP000509458"/>
    </source>
</evidence>
<evidence type="ECO:0000256" key="1">
    <source>
        <dbReference type="SAM" id="SignalP"/>
    </source>
</evidence>
<evidence type="ECO:0008006" key="4">
    <source>
        <dbReference type="Google" id="ProtNLM"/>
    </source>
</evidence>
<feature type="signal peptide" evidence="1">
    <location>
        <begin position="1"/>
        <end position="21"/>
    </location>
</feature>